<name>A0A813LAN4_POLGL</name>
<feature type="compositionally biased region" description="Basic and acidic residues" evidence="1">
    <location>
        <begin position="55"/>
        <end position="71"/>
    </location>
</feature>
<feature type="compositionally biased region" description="Basic residues" evidence="1">
    <location>
        <begin position="72"/>
        <end position="82"/>
    </location>
</feature>
<dbReference type="EMBL" id="CAJNNW010033509">
    <property type="protein sequence ID" value="CAE8719284.1"/>
    <property type="molecule type" value="Genomic_DNA"/>
</dbReference>
<evidence type="ECO:0000313" key="2">
    <source>
        <dbReference type="EMBL" id="CAE8719284.1"/>
    </source>
</evidence>
<sequence>MRNAMQVLSPPKELKHLPPETSSAAARMGKQIKSSDHNNRNANGNHIGNATSLTHETKHDHLVSRILDKIRNRSKQRKRKISRSSTSSHQSKSKSSGQDSSESSSERSSNTKNNARGKSRSRDSRPKRSAPRNRSESSSTGSSSRYESSGRSRSCRRGGGRCPSGRWPLHPEPPLRPLLQQQQQQQLPPLAALLSKPRFRRFSRSRSPHRQGSEGARFGVLYWGAGEEGWDMEQRHMTPRICRYCNDLVDSWRGRFENAQVTLRMCAAEGGGFKRYVQHFMMLSAKATFGLHLPSFYRWCVTQKRKVLTERVVLGTLLEAHQGTLPNGSNSGLRVGRTRGSWEHALRELAGQ</sequence>
<proteinExistence type="predicted"/>
<gene>
    <name evidence="2" type="ORF">PGLA2088_LOCUS40560</name>
</gene>
<feature type="compositionally biased region" description="Low complexity" evidence="1">
    <location>
        <begin position="83"/>
        <end position="108"/>
    </location>
</feature>
<comment type="caution">
    <text evidence="2">The sequence shown here is derived from an EMBL/GenBank/DDBJ whole genome shotgun (WGS) entry which is preliminary data.</text>
</comment>
<accession>A0A813LAN4</accession>
<reference evidence="2" key="1">
    <citation type="submission" date="2021-02" db="EMBL/GenBank/DDBJ databases">
        <authorList>
            <person name="Dougan E. K."/>
            <person name="Rhodes N."/>
            <person name="Thang M."/>
            <person name="Chan C."/>
        </authorList>
    </citation>
    <scope>NUCLEOTIDE SEQUENCE</scope>
</reference>
<dbReference type="Proteomes" id="UP000626109">
    <property type="component" value="Unassembled WGS sequence"/>
</dbReference>
<feature type="compositionally biased region" description="Low complexity" evidence="1">
    <location>
        <begin position="40"/>
        <end position="50"/>
    </location>
</feature>
<evidence type="ECO:0000256" key="1">
    <source>
        <dbReference type="SAM" id="MobiDB-lite"/>
    </source>
</evidence>
<organism evidence="2 3">
    <name type="scientific">Polarella glacialis</name>
    <name type="common">Dinoflagellate</name>
    <dbReference type="NCBI Taxonomy" id="89957"/>
    <lineage>
        <taxon>Eukaryota</taxon>
        <taxon>Sar</taxon>
        <taxon>Alveolata</taxon>
        <taxon>Dinophyceae</taxon>
        <taxon>Suessiales</taxon>
        <taxon>Suessiaceae</taxon>
        <taxon>Polarella</taxon>
    </lineage>
</organism>
<protein>
    <submittedName>
        <fullName evidence="2">Uncharacterized protein</fullName>
    </submittedName>
</protein>
<evidence type="ECO:0000313" key="3">
    <source>
        <dbReference type="Proteomes" id="UP000626109"/>
    </source>
</evidence>
<dbReference type="AlphaFoldDB" id="A0A813LAN4"/>
<feature type="region of interest" description="Disordered" evidence="1">
    <location>
        <begin position="1"/>
        <end position="175"/>
    </location>
</feature>
<feature type="compositionally biased region" description="Low complexity" evidence="1">
    <location>
        <begin position="136"/>
        <end position="152"/>
    </location>
</feature>